<evidence type="ECO:0000256" key="2">
    <source>
        <dbReference type="SAM" id="Phobius"/>
    </source>
</evidence>
<evidence type="ECO:0000256" key="1">
    <source>
        <dbReference type="SAM" id="Coils"/>
    </source>
</evidence>
<dbReference type="RefSeq" id="WP_093610308.1">
    <property type="nucleotide sequence ID" value="NZ_BOMT01000016.1"/>
</dbReference>
<evidence type="ECO:0000313" key="4">
    <source>
        <dbReference type="Proteomes" id="UP000199645"/>
    </source>
</evidence>
<name>A0A1I2BA72_9ACTN</name>
<dbReference type="AlphaFoldDB" id="A0A1I2BA72"/>
<protein>
    <submittedName>
        <fullName evidence="3">Uncharacterized protein</fullName>
    </submittedName>
</protein>
<keyword evidence="2" id="KW-1133">Transmembrane helix</keyword>
<gene>
    <name evidence="3" type="ORF">SAMN05421541_102199</name>
</gene>
<keyword evidence="4" id="KW-1185">Reference proteome</keyword>
<evidence type="ECO:0000313" key="3">
    <source>
        <dbReference type="EMBL" id="SFE52969.1"/>
    </source>
</evidence>
<proteinExistence type="predicted"/>
<keyword evidence="2" id="KW-0472">Membrane</keyword>
<keyword evidence="1" id="KW-0175">Coiled coil</keyword>
<dbReference type="Proteomes" id="UP000199645">
    <property type="component" value="Unassembled WGS sequence"/>
</dbReference>
<reference evidence="3 4" key="1">
    <citation type="submission" date="2016-10" db="EMBL/GenBank/DDBJ databases">
        <authorList>
            <person name="de Groot N.N."/>
        </authorList>
    </citation>
    <scope>NUCLEOTIDE SEQUENCE [LARGE SCALE GENOMIC DNA]</scope>
    <source>
        <strain evidence="3 4">DSM 43019</strain>
    </source>
</reference>
<sequence>MTGDAYEPTLGEVARSVNRVEREMQAGFAAIRREIAGLSFVPAPVYAADMLAYRDRVQRLEDDLEEERKERRETEKTAQQRSWQATWSVKLAAIGMPITLITSVVGALIVSGLK</sequence>
<dbReference type="STRING" id="35752.SAMN05421541_102199"/>
<organism evidence="3 4">
    <name type="scientific">Actinoplanes philippinensis</name>
    <dbReference type="NCBI Taxonomy" id="35752"/>
    <lineage>
        <taxon>Bacteria</taxon>
        <taxon>Bacillati</taxon>
        <taxon>Actinomycetota</taxon>
        <taxon>Actinomycetes</taxon>
        <taxon>Micromonosporales</taxon>
        <taxon>Micromonosporaceae</taxon>
        <taxon>Actinoplanes</taxon>
    </lineage>
</organism>
<dbReference type="EMBL" id="FONV01000002">
    <property type="protein sequence ID" value="SFE52969.1"/>
    <property type="molecule type" value="Genomic_DNA"/>
</dbReference>
<keyword evidence="2" id="KW-0812">Transmembrane</keyword>
<feature type="coiled-coil region" evidence="1">
    <location>
        <begin position="50"/>
        <end position="81"/>
    </location>
</feature>
<feature type="transmembrane region" description="Helical" evidence="2">
    <location>
        <begin position="91"/>
        <end position="113"/>
    </location>
</feature>
<accession>A0A1I2BA72</accession>